<dbReference type="EMBL" id="BARU01026790">
    <property type="protein sequence ID" value="GAH66846.1"/>
    <property type="molecule type" value="Genomic_DNA"/>
</dbReference>
<proteinExistence type="predicted"/>
<accession>X1H9G2</accession>
<organism evidence="3">
    <name type="scientific">marine sediment metagenome</name>
    <dbReference type="NCBI Taxonomy" id="412755"/>
    <lineage>
        <taxon>unclassified sequences</taxon>
        <taxon>metagenomes</taxon>
        <taxon>ecological metagenomes</taxon>
    </lineage>
</organism>
<reference evidence="3" key="1">
    <citation type="journal article" date="2014" name="Front. Microbiol.">
        <title>High frequency of phylogenetically diverse reductive dehalogenase-homologous genes in deep subseafloor sedimentary metagenomes.</title>
        <authorList>
            <person name="Kawai M."/>
            <person name="Futagami T."/>
            <person name="Toyoda A."/>
            <person name="Takaki Y."/>
            <person name="Nishi S."/>
            <person name="Hori S."/>
            <person name="Arai W."/>
            <person name="Tsubouchi T."/>
            <person name="Morono Y."/>
            <person name="Uchiyama I."/>
            <person name="Ito T."/>
            <person name="Fujiyama A."/>
            <person name="Inagaki F."/>
            <person name="Takami H."/>
        </authorList>
    </citation>
    <scope>NUCLEOTIDE SEQUENCE</scope>
    <source>
        <strain evidence="3">Expedition CK06-06</strain>
    </source>
</reference>
<protein>
    <submittedName>
        <fullName evidence="3">Uncharacterized protein</fullName>
    </submittedName>
</protein>
<feature type="transmembrane region" description="Helical" evidence="2">
    <location>
        <begin position="112"/>
        <end position="137"/>
    </location>
</feature>
<evidence type="ECO:0000256" key="2">
    <source>
        <dbReference type="SAM" id="Phobius"/>
    </source>
</evidence>
<evidence type="ECO:0000256" key="1">
    <source>
        <dbReference type="SAM" id="MobiDB-lite"/>
    </source>
</evidence>
<feature type="region of interest" description="Disordered" evidence="1">
    <location>
        <begin position="147"/>
        <end position="181"/>
    </location>
</feature>
<gene>
    <name evidence="3" type="ORF">S03H2_42994</name>
</gene>
<keyword evidence="2" id="KW-0472">Membrane</keyword>
<feature type="transmembrane region" description="Helical" evidence="2">
    <location>
        <begin position="79"/>
        <end position="100"/>
    </location>
</feature>
<feature type="transmembrane region" description="Helical" evidence="2">
    <location>
        <begin position="15"/>
        <end position="37"/>
    </location>
</feature>
<keyword evidence="2" id="KW-1133">Transmembrane helix</keyword>
<dbReference type="AlphaFoldDB" id="X1H9G2"/>
<evidence type="ECO:0000313" key="3">
    <source>
        <dbReference type="EMBL" id="GAH66846.1"/>
    </source>
</evidence>
<feature type="transmembrane region" description="Helical" evidence="2">
    <location>
        <begin position="49"/>
        <end position="67"/>
    </location>
</feature>
<sequence length="181" mass="19890">MADTAGTPSSRVTPFWAILWLVAVFVIGITASVVLYNYQLVDTQPTARLTGMLLIGEVLLYFIVLMVPAEGIVPPGRTLLVVAVAMGGRAAMAMGAARVAMLTGTQAGFQQLWLDFYTGFWLAALVQMLMIFVYLWLIRSALEVSRPGVPVPQQRPPQDMDYASEFRIPAPPTDEDTKQRQ</sequence>
<keyword evidence="2" id="KW-0812">Transmembrane</keyword>
<name>X1H9G2_9ZZZZ</name>
<comment type="caution">
    <text evidence="3">The sequence shown here is derived from an EMBL/GenBank/DDBJ whole genome shotgun (WGS) entry which is preliminary data.</text>
</comment>
<feature type="non-terminal residue" evidence="3">
    <location>
        <position position="181"/>
    </location>
</feature>